<proteinExistence type="predicted"/>
<organism evidence="3">
    <name type="scientific">Oryza brachyantha</name>
    <name type="common">malo sina</name>
    <dbReference type="NCBI Taxonomy" id="4533"/>
    <lineage>
        <taxon>Eukaryota</taxon>
        <taxon>Viridiplantae</taxon>
        <taxon>Streptophyta</taxon>
        <taxon>Embryophyta</taxon>
        <taxon>Tracheophyta</taxon>
        <taxon>Spermatophyta</taxon>
        <taxon>Magnoliopsida</taxon>
        <taxon>Liliopsida</taxon>
        <taxon>Poales</taxon>
        <taxon>Poaceae</taxon>
        <taxon>BOP clade</taxon>
        <taxon>Oryzoideae</taxon>
        <taxon>Oryzeae</taxon>
        <taxon>Oryzinae</taxon>
        <taxon>Oryza</taxon>
    </lineage>
</organism>
<dbReference type="AlphaFoldDB" id="J3MHC0"/>
<dbReference type="EnsemblPlants" id="OB06G34140.1">
    <property type="protein sequence ID" value="OB06G34140.1"/>
    <property type="gene ID" value="OB06G34140"/>
</dbReference>
<evidence type="ECO:0000259" key="2">
    <source>
        <dbReference type="Pfam" id="PF12274"/>
    </source>
</evidence>
<dbReference type="Gramene" id="OB06G34140.1">
    <property type="protein sequence ID" value="OB06G34140.1"/>
    <property type="gene ID" value="OB06G34140"/>
</dbReference>
<dbReference type="PANTHER" id="PTHR33326:SF45">
    <property type="entry name" value="OS05G0477500 PROTEIN"/>
    <property type="match status" value="1"/>
</dbReference>
<feature type="domain" description="DUF3615" evidence="2">
    <location>
        <begin position="206"/>
        <end position="322"/>
    </location>
</feature>
<reference evidence="3" key="2">
    <citation type="submission" date="2013-04" db="UniProtKB">
        <authorList>
            <consortium name="EnsemblPlants"/>
        </authorList>
    </citation>
    <scope>IDENTIFICATION</scope>
</reference>
<evidence type="ECO:0000256" key="1">
    <source>
        <dbReference type="SAM" id="MobiDB-lite"/>
    </source>
</evidence>
<evidence type="ECO:0000313" key="4">
    <source>
        <dbReference type="Proteomes" id="UP000006038"/>
    </source>
</evidence>
<sequence length="341" mass="38464">MPPPPHGIYPLRDYWLRPSPGDYTEYWVLGFQSDHSAGSSTPTPTVGGSSPGDVSAAPVLDLSAIPRTRAGADASAARYGRMHRRRARDEIGRRPHFRSPPPLQPSPKRSRRSEDDPKESPPLQSSPDKSCCESPLQRFDSPIKYDASYEVNDLPASNGKMDPSYESLVNDFMDGVEKNWHETDSDDEVDPAERGKMYREQTKRFAELALRHYNKNKNNKVKYSLVEAIDGNIIFEGTTYYVHVNLSVMAKNGPKKNDPKALVFAELHHVGDRPNAMALTSFHLLDGKKQLRGCYNQSQNSFSDKDMDRHHCYACDSDIKHPDGSRYKAGHFIATSYYRND</sequence>
<evidence type="ECO:0000313" key="3">
    <source>
        <dbReference type="EnsemblPlants" id="OB06G34140.1"/>
    </source>
</evidence>
<dbReference type="InterPro" id="IPR022059">
    <property type="entry name" value="DUF3615"/>
</dbReference>
<dbReference type="HOGENOM" id="CLU_814760_0_0_1"/>
<feature type="region of interest" description="Disordered" evidence="1">
    <location>
        <begin position="33"/>
        <end position="136"/>
    </location>
</feature>
<dbReference type="Pfam" id="PF12274">
    <property type="entry name" value="DUF3615"/>
    <property type="match status" value="1"/>
</dbReference>
<dbReference type="eggNOG" id="ENOG502R3JB">
    <property type="taxonomic scope" value="Eukaryota"/>
</dbReference>
<dbReference type="PANTHER" id="PTHR33326">
    <property type="entry name" value="OS05G0543800 PROTEIN"/>
    <property type="match status" value="1"/>
</dbReference>
<dbReference type="Proteomes" id="UP000006038">
    <property type="component" value="Chromosome 6"/>
</dbReference>
<keyword evidence="4" id="KW-1185">Reference proteome</keyword>
<protein>
    <recommendedName>
        <fullName evidence="2">DUF3615 domain-containing protein</fullName>
    </recommendedName>
</protein>
<name>J3MHC0_ORYBR</name>
<feature type="compositionally biased region" description="Low complexity" evidence="1">
    <location>
        <begin position="38"/>
        <end position="52"/>
    </location>
</feature>
<reference evidence="3" key="1">
    <citation type="journal article" date="2013" name="Nat. Commun.">
        <title>Whole-genome sequencing of Oryza brachyantha reveals mechanisms underlying Oryza genome evolution.</title>
        <authorList>
            <person name="Chen J."/>
            <person name="Huang Q."/>
            <person name="Gao D."/>
            <person name="Wang J."/>
            <person name="Lang Y."/>
            <person name="Liu T."/>
            <person name="Li B."/>
            <person name="Bai Z."/>
            <person name="Luis Goicoechea J."/>
            <person name="Liang C."/>
            <person name="Chen C."/>
            <person name="Zhang W."/>
            <person name="Sun S."/>
            <person name="Liao Y."/>
            <person name="Zhang X."/>
            <person name="Yang L."/>
            <person name="Song C."/>
            <person name="Wang M."/>
            <person name="Shi J."/>
            <person name="Liu G."/>
            <person name="Liu J."/>
            <person name="Zhou H."/>
            <person name="Zhou W."/>
            <person name="Yu Q."/>
            <person name="An N."/>
            <person name="Chen Y."/>
            <person name="Cai Q."/>
            <person name="Wang B."/>
            <person name="Liu B."/>
            <person name="Min J."/>
            <person name="Huang Y."/>
            <person name="Wu H."/>
            <person name="Li Z."/>
            <person name="Zhang Y."/>
            <person name="Yin Y."/>
            <person name="Song W."/>
            <person name="Jiang J."/>
            <person name="Jackson S.A."/>
            <person name="Wing R.A."/>
            <person name="Wang J."/>
            <person name="Chen M."/>
        </authorList>
    </citation>
    <scope>NUCLEOTIDE SEQUENCE [LARGE SCALE GENOMIC DNA]</scope>
    <source>
        <strain evidence="3">cv. IRGC 101232</strain>
    </source>
</reference>
<accession>J3MHC0</accession>